<sequence length="142" mass="15106">MQDGTLMMMIGSGGAVPCPPSAKRPTENAEDDEMEAEASKTIEMPVGLKNLGNTCYMNATLQCLKAIPELREALSKYSGSLPDVTSAVASGDGGSKAVTVAVRDLYRMMDDERAKSHGSVVPLVMIQVIHFSVVEVATLLYP</sequence>
<accession>A0A3P7R4L1</accession>
<evidence type="ECO:0000259" key="8">
    <source>
        <dbReference type="PROSITE" id="PS50235"/>
    </source>
</evidence>
<evidence type="ECO:0000256" key="7">
    <source>
        <dbReference type="SAM" id="MobiDB-lite"/>
    </source>
</evidence>
<feature type="region of interest" description="Disordered" evidence="7">
    <location>
        <begin position="11"/>
        <end position="32"/>
    </location>
</feature>
<dbReference type="Pfam" id="PF00443">
    <property type="entry name" value="UCH"/>
    <property type="match status" value="1"/>
</dbReference>
<keyword evidence="10" id="KW-1185">Reference proteome</keyword>
<dbReference type="InterPro" id="IPR044635">
    <property type="entry name" value="UBP14-like"/>
</dbReference>
<evidence type="ECO:0000313" key="9">
    <source>
        <dbReference type="EMBL" id="VDN38892.1"/>
    </source>
</evidence>
<name>A0A3P7R4L1_9BILA</name>
<evidence type="ECO:0000256" key="5">
    <source>
        <dbReference type="ARBA" id="ARBA00022801"/>
    </source>
</evidence>
<keyword evidence="4" id="KW-0833">Ubl conjugation pathway</keyword>
<dbReference type="EC" id="3.4.19.12" evidence="2"/>
<dbReference type="AlphaFoldDB" id="A0A3P7R4L1"/>
<evidence type="ECO:0000256" key="2">
    <source>
        <dbReference type="ARBA" id="ARBA00012759"/>
    </source>
</evidence>
<feature type="domain" description="USP" evidence="8">
    <location>
        <begin position="46"/>
        <end position="142"/>
    </location>
</feature>
<dbReference type="InterPro" id="IPR001394">
    <property type="entry name" value="Peptidase_C19_UCH"/>
</dbReference>
<dbReference type="PANTHER" id="PTHR43982">
    <property type="entry name" value="UBIQUITIN CARBOXYL-TERMINAL HYDROLASE"/>
    <property type="match status" value="1"/>
</dbReference>
<dbReference type="GO" id="GO:0061136">
    <property type="term" value="P:regulation of proteasomal protein catabolic process"/>
    <property type="evidence" value="ECO:0007669"/>
    <property type="project" value="TreeGrafter"/>
</dbReference>
<dbReference type="InterPro" id="IPR018200">
    <property type="entry name" value="USP_CS"/>
</dbReference>
<dbReference type="GO" id="GO:0016579">
    <property type="term" value="P:protein deubiquitination"/>
    <property type="evidence" value="ECO:0007669"/>
    <property type="project" value="InterPro"/>
</dbReference>
<dbReference type="GO" id="GO:0004843">
    <property type="term" value="F:cysteine-type deubiquitinase activity"/>
    <property type="evidence" value="ECO:0007669"/>
    <property type="project" value="UniProtKB-EC"/>
</dbReference>
<protein>
    <recommendedName>
        <fullName evidence="2">ubiquitinyl hydrolase 1</fullName>
        <ecNumber evidence="2">3.4.19.12</ecNumber>
    </recommendedName>
</protein>
<dbReference type="InterPro" id="IPR028889">
    <property type="entry name" value="USP"/>
</dbReference>
<organism evidence="9 10">
    <name type="scientific">Gongylonema pulchrum</name>
    <dbReference type="NCBI Taxonomy" id="637853"/>
    <lineage>
        <taxon>Eukaryota</taxon>
        <taxon>Metazoa</taxon>
        <taxon>Ecdysozoa</taxon>
        <taxon>Nematoda</taxon>
        <taxon>Chromadorea</taxon>
        <taxon>Rhabditida</taxon>
        <taxon>Spirurina</taxon>
        <taxon>Spiruromorpha</taxon>
        <taxon>Spiruroidea</taxon>
        <taxon>Gongylonematidae</taxon>
        <taxon>Gongylonema</taxon>
    </lineage>
</organism>
<dbReference type="Proteomes" id="UP000271098">
    <property type="component" value="Unassembled WGS sequence"/>
</dbReference>
<dbReference type="InterPro" id="IPR038765">
    <property type="entry name" value="Papain-like_cys_pep_sf"/>
</dbReference>
<reference evidence="9 10" key="1">
    <citation type="submission" date="2018-11" db="EMBL/GenBank/DDBJ databases">
        <authorList>
            <consortium name="Pathogen Informatics"/>
        </authorList>
    </citation>
    <scope>NUCLEOTIDE SEQUENCE [LARGE SCALE GENOMIC DNA]</scope>
</reference>
<keyword evidence="6" id="KW-0788">Thiol protease</keyword>
<evidence type="ECO:0000256" key="4">
    <source>
        <dbReference type="ARBA" id="ARBA00022786"/>
    </source>
</evidence>
<evidence type="ECO:0000256" key="3">
    <source>
        <dbReference type="ARBA" id="ARBA00022670"/>
    </source>
</evidence>
<dbReference type="SUPFAM" id="SSF54001">
    <property type="entry name" value="Cysteine proteinases"/>
    <property type="match status" value="1"/>
</dbReference>
<dbReference type="PROSITE" id="PS50235">
    <property type="entry name" value="USP_3"/>
    <property type="match status" value="1"/>
</dbReference>
<keyword evidence="3" id="KW-0645">Protease</keyword>
<evidence type="ECO:0000256" key="1">
    <source>
        <dbReference type="ARBA" id="ARBA00000707"/>
    </source>
</evidence>
<dbReference type="GO" id="GO:0043161">
    <property type="term" value="P:proteasome-mediated ubiquitin-dependent protein catabolic process"/>
    <property type="evidence" value="ECO:0007669"/>
    <property type="project" value="InterPro"/>
</dbReference>
<proteinExistence type="predicted"/>
<dbReference type="PROSITE" id="PS00972">
    <property type="entry name" value="USP_1"/>
    <property type="match status" value="1"/>
</dbReference>
<dbReference type="PANTHER" id="PTHR43982:SF1">
    <property type="entry name" value="UBIQUITIN CARBOXYL-TERMINAL HYDROLASE 14"/>
    <property type="match status" value="1"/>
</dbReference>
<dbReference type="Gene3D" id="3.90.70.10">
    <property type="entry name" value="Cysteine proteinases"/>
    <property type="match status" value="1"/>
</dbReference>
<keyword evidence="5" id="KW-0378">Hydrolase</keyword>
<dbReference type="EMBL" id="UYRT01093429">
    <property type="protein sequence ID" value="VDN38892.1"/>
    <property type="molecule type" value="Genomic_DNA"/>
</dbReference>
<dbReference type="GO" id="GO:0070628">
    <property type="term" value="F:proteasome binding"/>
    <property type="evidence" value="ECO:0007669"/>
    <property type="project" value="TreeGrafter"/>
</dbReference>
<evidence type="ECO:0000256" key="6">
    <source>
        <dbReference type="ARBA" id="ARBA00022807"/>
    </source>
</evidence>
<evidence type="ECO:0000313" key="10">
    <source>
        <dbReference type="Proteomes" id="UP000271098"/>
    </source>
</evidence>
<gene>
    <name evidence="9" type="ORF">GPUH_LOCUS21773</name>
</gene>
<comment type="catalytic activity">
    <reaction evidence="1">
        <text>Thiol-dependent hydrolysis of ester, thioester, amide, peptide and isopeptide bonds formed by the C-terminal Gly of ubiquitin (a 76-residue protein attached to proteins as an intracellular targeting signal).</text>
        <dbReference type="EC" id="3.4.19.12"/>
    </reaction>
</comment>
<dbReference type="OrthoDB" id="333239at2759"/>